<feature type="compositionally biased region" description="Basic and acidic residues" evidence="2">
    <location>
        <begin position="435"/>
        <end position="456"/>
    </location>
</feature>
<evidence type="ECO:0000259" key="3">
    <source>
        <dbReference type="Pfam" id="PF03171"/>
    </source>
</evidence>
<dbReference type="PRINTS" id="PR00682">
    <property type="entry name" value="IPNSYNTHASE"/>
</dbReference>
<evidence type="ECO:0000313" key="4">
    <source>
        <dbReference type="EMBL" id="KAK1476279.1"/>
    </source>
</evidence>
<dbReference type="Gene3D" id="2.60.120.330">
    <property type="entry name" value="B-lactam Antibiotic, Isopenicillin N Synthase, Chain"/>
    <property type="match status" value="1"/>
</dbReference>
<keyword evidence="5" id="KW-1185">Reference proteome</keyword>
<proteinExistence type="inferred from homology"/>
<organism evidence="4 5">
    <name type="scientific">Colletotrichum tamarilloi</name>
    <dbReference type="NCBI Taxonomy" id="1209934"/>
    <lineage>
        <taxon>Eukaryota</taxon>
        <taxon>Fungi</taxon>
        <taxon>Dikarya</taxon>
        <taxon>Ascomycota</taxon>
        <taxon>Pezizomycotina</taxon>
        <taxon>Sordariomycetes</taxon>
        <taxon>Hypocreomycetidae</taxon>
        <taxon>Glomerellales</taxon>
        <taxon>Glomerellaceae</taxon>
        <taxon>Colletotrichum</taxon>
        <taxon>Colletotrichum acutatum species complex</taxon>
    </lineage>
</organism>
<dbReference type="InterPro" id="IPR044861">
    <property type="entry name" value="IPNS-like_FE2OG_OXY"/>
</dbReference>
<dbReference type="SUPFAM" id="SSF51197">
    <property type="entry name" value="Clavaminate synthase-like"/>
    <property type="match status" value="1"/>
</dbReference>
<dbReference type="GeneID" id="85415757"/>
<gene>
    <name evidence="4" type="ORF">CTAM01_15522</name>
</gene>
<evidence type="ECO:0000256" key="1">
    <source>
        <dbReference type="ARBA" id="ARBA00008056"/>
    </source>
</evidence>
<feature type="compositionally biased region" description="Basic and acidic residues" evidence="2">
    <location>
        <begin position="479"/>
        <end position="490"/>
    </location>
</feature>
<evidence type="ECO:0000313" key="5">
    <source>
        <dbReference type="Proteomes" id="UP001227543"/>
    </source>
</evidence>
<dbReference type="RefSeq" id="XP_060373889.1">
    <property type="nucleotide sequence ID" value="XM_060531519.1"/>
</dbReference>
<comment type="similarity">
    <text evidence="1">Belongs to the iron/ascorbate-dependent oxidoreductase family.</text>
</comment>
<comment type="caution">
    <text evidence="4">The sequence shown here is derived from an EMBL/GenBank/DDBJ whole genome shotgun (WGS) entry which is preliminary data.</text>
</comment>
<feature type="region of interest" description="Disordered" evidence="2">
    <location>
        <begin position="410"/>
        <end position="490"/>
    </location>
</feature>
<dbReference type="EMBL" id="MLFU01000166">
    <property type="protein sequence ID" value="KAK1476279.1"/>
    <property type="molecule type" value="Genomic_DNA"/>
</dbReference>
<dbReference type="Proteomes" id="UP001227543">
    <property type="component" value="Unassembled WGS sequence"/>
</dbReference>
<dbReference type="InterPro" id="IPR050231">
    <property type="entry name" value="Iron_ascorbate_oxido_reductase"/>
</dbReference>
<accession>A0ABQ9QL84</accession>
<name>A0ABQ9QL84_9PEZI</name>
<evidence type="ECO:0000256" key="2">
    <source>
        <dbReference type="SAM" id="MobiDB-lite"/>
    </source>
</evidence>
<sequence length="490" mass="54544">MTITTSKTAPVHVPYIQATETSEQLDWADLVALDLSKFDKPGGKEELAEEFTRAIEQIAINQQYALASSVLSLSDEDKAPYRAALEAGDFNGWKPPGTRELIPGVRDNFEIYNIPKFISEHASRPHPDVVTENFASIEQFSRYVNDEIIRKLLVIFALALGLEDEEWFVKKHRYEKSSGDHLRYMKYYARTEEENRKLGGVWLKGHSDMGSLTLLFRQPVAALQVLTNNGTWKWVRPQTDALTVNIADALQFLTNGYLKSSIHRVVAPPKDQAHIDRLGVIYMVRIEDDTDLVPIKESPVLQKLGLSEGAILGSDGKPVKAGEWVRERIIKNIGATSQSNGDNSVNDLEVIKGIKVMHQLVQGDSTRVIQILQSGVEVFTTGKHNSIFQTSTAPTKSFTLKMSGIPLTAGIEASNRRPPPKGTGPAFEPGPADFKAAKKAERKAEKEQRREVEGPSRTESIVQSIKDKFSSDSNTPKNSRIERDRDGVPI</sequence>
<dbReference type="Pfam" id="PF03171">
    <property type="entry name" value="2OG-FeII_Oxy"/>
    <property type="match status" value="1"/>
</dbReference>
<dbReference type="PANTHER" id="PTHR47990">
    <property type="entry name" value="2-OXOGLUTARATE (2OG) AND FE(II)-DEPENDENT OXYGENASE SUPERFAMILY PROTEIN-RELATED"/>
    <property type="match status" value="1"/>
</dbReference>
<feature type="domain" description="Isopenicillin N synthase-like Fe(2+) 2OG dioxygenase" evidence="3">
    <location>
        <begin position="185"/>
        <end position="271"/>
    </location>
</feature>
<reference evidence="4 5" key="1">
    <citation type="submission" date="2016-10" db="EMBL/GenBank/DDBJ databases">
        <title>The genome sequence of Colletotrichum fioriniae PJ7.</title>
        <authorList>
            <person name="Baroncelli R."/>
        </authorList>
    </citation>
    <scope>NUCLEOTIDE SEQUENCE [LARGE SCALE GENOMIC DNA]</scope>
    <source>
        <strain evidence="4 5">Tom-12</strain>
    </source>
</reference>
<dbReference type="InterPro" id="IPR027443">
    <property type="entry name" value="IPNS-like_sf"/>
</dbReference>
<protein>
    <submittedName>
        <fullName evidence="4">Flavonol synthase</fullName>
    </submittedName>
</protein>